<evidence type="ECO:0000313" key="2">
    <source>
        <dbReference type="Proteomes" id="UP000765509"/>
    </source>
</evidence>
<evidence type="ECO:0000313" key="1">
    <source>
        <dbReference type="EMBL" id="MBW0501810.1"/>
    </source>
</evidence>
<keyword evidence="2" id="KW-1185">Reference proteome</keyword>
<organism evidence="1 2">
    <name type="scientific">Austropuccinia psidii MF-1</name>
    <dbReference type="NCBI Taxonomy" id="1389203"/>
    <lineage>
        <taxon>Eukaryota</taxon>
        <taxon>Fungi</taxon>
        <taxon>Dikarya</taxon>
        <taxon>Basidiomycota</taxon>
        <taxon>Pucciniomycotina</taxon>
        <taxon>Pucciniomycetes</taxon>
        <taxon>Pucciniales</taxon>
        <taxon>Sphaerophragmiaceae</taxon>
        <taxon>Austropuccinia</taxon>
    </lineage>
</organism>
<comment type="caution">
    <text evidence="1">The sequence shown here is derived from an EMBL/GenBank/DDBJ whole genome shotgun (WGS) entry which is preliminary data.</text>
</comment>
<reference evidence="1" key="1">
    <citation type="submission" date="2021-03" db="EMBL/GenBank/DDBJ databases">
        <title>Draft genome sequence of rust myrtle Austropuccinia psidii MF-1, a brazilian biotype.</title>
        <authorList>
            <person name="Quecine M.C."/>
            <person name="Pachon D.M.R."/>
            <person name="Bonatelli M.L."/>
            <person name="Correr F.H."/>
            <person name="Franceschini L.M."/>
            <person name="Leite T.F."/>
            <person name="Margarido G.R.A."/>
            <person name="Almeida C.A."/>
            <person name="Ferrarezi J.A."/>
            <person name="Labate C.A."/>
        </authorList>
    </citation>
    <scope>NUCLEOTIDE SEQUENCE</scope>
    <source>
        <strain evidence="1">MF-1</strain>
    </source>
</reference>
<gene>
    <name evidence="1" type="ORF">O181_041525</name>
</gene>
<dbReference type="AlphaFoldDB" id="A0A9Q3DF07"/>
<dbReference type="Proteomes" id="UP000765509">
    <property type="component" value="Unassembled WGS sequence"/>
</dbReference>
<sequence length="119" mass="13028">MNQCAGGRHLSLEPLHCSSLIHFGCSLPLSILESGEDKAGEGALYVCWSASTDMQTSSEPQFEIPSKALRWRHIQDGDLRCPYFLVLGRSGLSDGCWNGSKETAVAIESINRGLWLSED</sequence>
<proteinExistence type="predicted"/>
<name>A0A9Q3DF07_9BASI</name>
<protein>
    <submittedName>
        <fullName evidence="1">Uncharacterized protein</fullName>
    </submittedName>
</protein>
<accession>A0A9Q3DF07</accession>
<dbReference type="EMBL" id="AVOT02016507">
    <property type="protein sequence ID" value="MBW0501810.1"/>
    <property type="molecule type" value="Genomic_DNA"/>
</dbReference>